<feature type="signal peptide" evidence="1">
    <location>
        <begin position="1"/>
        <end position="25"/>
    </location>
</feature>
<protein>
    <recommendedName>
        <fullName evidence="2">Mce/MlaD domain-containing protein</fullName>
    </recommendedName>
</protein>
<proteinExistence type="predicted"/>
<comment type="caution">
    <text evidence="3">The sequence shown here is derived from an EMBL/GenBank/DDBJ whole genome shotgun (WGS) entry which is preliminary data.</text>
</comment>
<dbReference type="PANTHER" id="PTHR33371:SF15">
    <property type="entry name" value="LIPOPROTEIN LPRN"/>
    <property type="match status" value="1"/>
</dbReference>
<keyword evidence="4" id="KW-1185">Reference proteome</keyword>
<dbReference type="PROSITE" id="PS51257">
    <property type="entry name" value="PROKAR_LIPOPROTEIN"/>
    <property type="match status" value="1"/>
</dbReference>
<dbReference type="EMBL" id="BAABFB010000059">
    <property type="protein sequence ID" value="GAA4484440.1"/>
    <property type="molecule type" value="Genomic_DNA"/>
</dbReference>
<sequence>MTTRTDVARRARGVAVLLLVLAASACSLRPEDLPSVRGGIGDGYEISLEFESAMNLPAGADVIMDGVRIGEVSDLEVDDHGVAVTAGIRADTRIPAGIHAIVRQNTLLGDTYVALIRDSATRETRYLEAGDSVPIEHTTSPPQLEDTMAVLATFVNGGSIQRIEDVMGRVNTVMPPVPEIRSLASVVSTDLHDLGDRTSEIDRTLDGMNATAVVLDDNSQSLSTIFDAGAVHYWRRLAVSVVSHIGQILPSVGSLYAGGLWLVPMFESLADTTDVSLSGTTAAAQLSEFLRTTLVPYADHPSVDIVSVQTKDGSQKLADTENILRMLGALK</sequence>
<dbReference type="InterPro" id="IPR003399">
    <property type="entry name" value="Mce/MlaD"/>
</dbReference>
<dbReference type="PANTHER" id="PTHR33371">
    <property type="entry name" value="INTERMEMBRANE PHOSPHOLIPID TRANSPORT SYSTEM BINDING PROTEIN MLAD-RELATED"/>
    <property type="match status" value="1"/>
</dbReference>
<evidence type="ECO:0000313" key="4">
    <source>
        <dbReference type="Proteomes" id="UP001501183"/>
    </source>
</evidence>
<evidence type="ECO:0000256" key="1">
    <source>
        <dbReference type="SAM" id="SignalP"/>
    </source>
</evidence>
<evidence type="ECO:0000313" key="3">
    <source>
        <dbReference type="EMBL" id="GAA4484440.1"/>
    </source>
</evidence>
<dbReference type="Proteomes" id="UP001501183">
    <property type="component" value="Unassembled WGS sequence"/>
</dbReference>
<reference evidence="4" key="1">
    <citation type="journal article" date="2019" name="Int. J. Syst. Evol. Microbiol.">
        <title>The Global Catalogue of Microorganisms (GCM) 10K type strain sequencing project: providing services to taxonomists for standard genome sequencing and annotation.</title>
        <authorList>
            <consortium name="The Broad Institute Genomics Platform"/>
            <consortium name="The Broad Institute Genome Sequencing Center for Infectious Disease"/>
            <person name="Wu L."/>
            <person name="Ma J."/>
        </authorList>
    </citation>
    <scope>NUCLEOTIDE SEQUENCE [LARGE SCALE GENOMIC DNA]</scope>
    <source>
        <strain evidence="4">JCM 32206</strain>
    </source>
</reference>
<feature type="domain" description="Mce/MlaD" evidence="2">
    <location>
        <begin position="42"/>
        <end position="116"/>
    </location>
</feature>
<accession>A0ABP8PCN4</accession>
<evidence type="ECO:0000259" key="2">
    <source>
        <dbReference type="Pfam" id="PF02470"/>
    </source>
</evidence>
<dbReference type="RefSeq" id="WP_345348451.1">
    <property type="nucleotide sequence ID" value="NZ_BAABFB010000059.1"/>
</dbReference>
<feature type="chain" id="PRO_5047517394" description="Mce/MlaD domain-containing protein" evidence="1">
    <location>
        <begin position="26"/>
        <end position="331"/>
    </location>
</feature>
<organism evidence="3 4">
    <name type="scientific">Rhodococcus olei</name>
    <dbReference type="NCBI Taxonomy" id="2161675"/>
    <lineage>
        <taxon>Bacteria</taxon>
        <taxon>Bacillati</taxon>
        <taxon>Actinomycetota</taxon>
        <taxon>Actinomycetes</taxon>
        <taxon>Mycobacteriales</taxon>
        <taxon>Nocardiaceae</taxon>
        <taxon>Rhodococcus</taxon>
    </lineage>
</organism>
<name>A0ABP8PCN4_9NOCA</name>
<dbReference type="InterPro" id="IPR052336">
    <property type="entry name" value="MlaD_Phospholipid_Transporter"/>
</dbReference>
<keyword evidence="1" id="KW-0732">Signal</keyword>
<gene>
    <name evidence="3" type="ORF">GCM10023094_37630</name>
</gene>
<dbReference type="Pfam" id="PF02470">
    <property type="entry name" value="MlaD"/>
    <property type="match status" value="1"/>
</dbReference>